<dbReference type="InterPro" id="IPR014952">
    <property type="entry name" value="DUF1823"/>
</dbReference>
<dbReference type="Proteomes" id="UP000007014">
    <property type="component" value="Chromosome 20"/>
</dbReference>
<dbReference type="Gene3D" id="1.10.418.90">
    <property type="entry name" value="Protein of unknown function DUF1823"/>
    <property type="match status" value="1"/>
</dbReference>
<organism evidence="1 2">
    <name type="scientific">Cyanidioschyzon merolae (strain NIES-3377 / 10D)</name>
    <name type="common">Unicellular red alga</name>
    <dbReference type="NCBI Taxonomy" id="280699"/>
    <lineage>
        <taxon>Eukaryota</taxon>
        <taxon>Rhodophyta</taxon>
        <taxon>Bangiophyceae</taxon>
        <taxon>Cyanidiales</taxon>
        <taxon>Cyanidiaceae</taxon>
        <taxon>Cyanidioschyzon</taxon>
    </lineage>
</organism>
<dbReference type="Pfam" id="PF08853">
    <property type="entry name" value="DUF1823"/>
    <property type="match status" value="1"/>
</dbReference>
<dbReference type="HOGENOM" id="CLU_1226354_0_0_1"/>
<keyword evidence="2" id="KW-1185">Reference proteome</keyword>
<accession>M1UXF9</accession>
<dbReference type="KEGG" id="cme:CYME_CMT156C"/>
<dbReference type="EMBL" id="AP006502">
    <property type="protein sequence ID" value="BAM83151.1"/>
    <property type="molecule type" value="Genomic_DNA"/>
</dbReference>
<evidence type="ECO:0000313" key="2">
    <source>
        <dbReference type="Proteomes" id="UP000007014"/>
    </source>
</evidence>
<dbReference type="GeneID" id="16997687"/>
<dbReference type="RefSeq" id="XP_005539187.1">
    <property type="nucleotide sequence ID" value="XM_005539130.1"/>
</dbReference>
<dbReference type="eggNOG" id="ENOG502S188">
    <property type="taxonomic scope" value="Eukaryota"/>
</dbReference>
<reference evidence="1 2" key="2">
    <citation type="journal article" date="2007" name="BMC Biol.">
        <title>A 100%-complete sequence reveals unusually simple genomic features in the hot-spring red alga Cyanidioschyzon merolae.</title>
        <authorList>
            <person name="Nozaki H."/>
            <person name="Takano H."/>
            <person name="Misumi O."/>
            <person name="Terasawa K."/>
            <person name="Matsuzaki M."/>
            <person name="Maruyama S."/>
            <person name="Nishida K."/>
            <person name="Yagisawa F."/>
            <person name="Yoshida Y."/>
            <person name="Fujiwara T."/>
            <person name="Takio S."/>
            <person name="Tamura K."/>
            <person name="Chung S.J."/>
            <person name="Nakamura S."/>
            <person name="Kuroiwa H."/>
            <person name="Tanaka K."/>
            <person name="Sato N."/>
            <person name="Kuroiwa T."/>
        </authorList>
    </citation>
    <scope>NUCLEOTIDE SEQUENCE [LARGE SCALE GENOMIC DNA]</scope>
    <source>
        <strain evidence="1 2">10D</strain>
    </source>
</reference>
<gene>
    <name evidence="1" type="ORF">CYME_CMT156C</name>
</gene>
<dbReference type="AlphaFoldDB" id="M1UXF9"/>
<proteinExistence type="predicted"/>
<reference evidence="1 2" key="1">
    <citation type="journal article" date="2004" name="Nature">
        <title>Genome sequence of the ultrasmall unicellular red alga Cyanidioschyzon merolae 10D.</title>
        <authorList>
            <person name="Matsuzaki M."/>
            <person name="Misumi O."/>
            <person name="Shin-i T."/>
            <person name="Maruyama S."/>
            <person name="Takahara M."/>
            <person name="Miyagishima S."/>
            <person name="Mori T."/>
            <person name="Nishida K."/>
            <person name="Yagisawa F."/>
            <person name="Nishida K."/>
            <person name="Yoshida Y."/>
            <person name="Nishimura Y."/>
            <person name="Nakao S."/>
            <person name="Kobayashi T."/>
            <person name="Momoyama Y."/>
            <person name="Higashiyama T."/>
            <person name="Minoda A."/>
            <person name="Sano M."/>
            <person name="Nomoto H."/>
            <person name="Oishi K."/>
            <person name="Hayashi H."/>
            <person name="Ohta F."/>
            <person name="Nishizaka S."/>
            <person name="Haga S."/>
            <person name="Miura S."/>
            <person name="Morishita T."/>
            <person name="Kabeya Y."/>
            <person name="Terasawa K."/>
            <person name="Suzuki Y."/>
            <person name="Ishii Y."/>
            <person name="Asakawa S."/>
            <person name="Takano H."/>
            <person name="Ohta N."/>
            <person name="Kuroiwa H."/>
            <person name="Tanaka K."/>
            <person name="Shimizu N."/>
            <person name="Sugano S."/>
            <person name="Sato N."/>
            <person name="Nozaki H."/>
            <person name="Ogasawara N."/>
            <person name="Kohara Y."/>
            <person name="Kuroiwa T."/>
        </authorList>
    </citation>
    <scope>NUCLEOTIDE SEQUENCE [LARGE SCALE GENOMIC DNA]</scope>
    <source>
        <strain evidence="1 2">10D</strain>
    </source>
</reference>
<evidence type="ECO:0000313" key="1">
    <source>
        <dbReference type="EMBL" id="BAM83151.1"/>
    </source>
</evidence>
<dbReference type="Gramene" id="CMT156CT">
    <property type="protein sequence ID" value="CMT156CT"/>
    <property type="gene ID" value="CMT156C"/>
</dbReference>
<sequence>MFILGTSILRAYTNVSGRFRGRHRATTARTNQSELRVRRCGSVKYRAAASRRSRSSVLASATGGNASHLKEALQAGETIAYEVEPGTLPTTLPDGFWYRCLSGDVDNCIINGLVAYSLGYVFDGERDVWETEYVPKEWLQAFPDGAPPDFIGSSKNHAREADEPVKRAIQKLQQSLPKEYRQFLQRRLPQFHGYQISELTPEKTRRAQCINYLLARIDMQEKGLPH</sequence>
<name>M1UXF9_CYAM1</name>
<dbReference type="OrthoDB" id="4311at2759"/>
<protein>
    <submittedName>
        <fullName evidence="1">Uncharacterized protein</fullName>
    </submittedName>
</protein>